<dbReference type="CDD" id="cd00067">
    <property type="entry name" value="GAL4"/>
    <property type="match status" value="1"/>
</dbReference>
<comment type="subcellular location">
    <subcellularLocation>
        <location evidence="1">Nucleus</location>
    </subcellularLocation>
</comment>
<dbReference type="GO" id="GO:0006351">
    <property type="term" value="P:DNA-templated transcription"/>
    <property type="evidence" value="ECO:0007669"/>
    <property type="project" value="InterPro"/>
</dbReference>
<dbReference type="PROSITE" id="PS00463">
    <property type="entry name" value="ZN2_CY6_FUNGAL_1"/>
    <property type="match status" value="1"/>
</dbReference>
<dbReference type="GO" id="GO:0000981">
    <property type="term" value="F:DNA-binding transcription factor activity, RNA polymerase II-specific"/>
    <property type="evidence" value="ECO:0007669"/>
    <property type="project" value="InterPro"/>
</dbReference>
<reference evidence="9" key="1">
    <citation type="submission" date="2022-09" db="EMBL/GenBank/DDBJ databases">
        <title>Chromosome-level assembly of Trichoderma breve T069, a fungus used in development of biopesticide product.</title>
        <authorList>
            <person name="Lin R."/>
            <person name="Liu T."/>
        </authorList>
    </citation>
    <scope>NUCLEOTIDE SEQUENCE</scope>
    <source>
        <strain evidence="9">T069</strain>
    </source>
</reference>
<dbReference type="InterPro" id="IPR007219">
    <property type="entry name" value="XnlR_reg_dom"/>
</dbReference>
<organism evidence="9 10">
    <name type="scientific">Trichoderma breve</name>
    <dbReference type="NCBI Taxonomy" id="2034170"/>
    <lineage>
        <taxon>Eukaryota</taxon>
        <taxon>Fungi</taxon>
        <taxon>Dikarya</taxon>
        <taxon>Ascomycota</taxon>
        <taxon>Pezizomycotina</taxon>
        <taxon>Sordariomycetes</taxon>
        <taxon>Hypocreomycetidae</taxon>
        <taxon>Hypocreales</taxon>
        <taxon>Hypocreaceae</taxon>
        <taxon>Trichoderma</taxon>
    </lineage>
</organism>
<keyword evidence="2" id="KW-0479">Metal-binding</keyword>
<evidence type="ECO:0000256" key="5">
    <source>
        <dbReference type="ARBA" id="ARBA00023125"/>
    </source>
</evidence>
<name>A0A9W9E9P9_9HYPO</name>
<dbReference type="GO" id="GO:0045944">
    <property type="term" value="P:positive regulation of transcription by RNA polymerase II"/>
    <property type="evidence" value="ECO:0007669"/>
    <property type="project" value="TreeGrafter"/>
</dbReference>
<dbReference type="RefSeq" id="XP_056029312.1">
    <property type="nucleotide sequence ID" value="XM_056172454.1"/>
</dbReference>
<dbReference type="SMART" id="SM00906">
    <property type="entry name" value="Fungal_trans"/>
    <property type="match status" value="1"/>
</dbReference>
<dbReference type="PANTHER" id="PTHR47782:SF12">
    <property type="entry name" value="ZN(II)2CYS6 TRANSCRIPTION FACTOR (EUROFUNG)"/>
    <property type="match status" value="1"/>
</dbReference>
<dbReference type="PANTHER" id="PTHR47782">
    <property type="entry name" value="ZN(II)2CYS6 TRANSCRIPTION FACTOR (EUROFUNG)-RELATED"/>
    <property type="match status" value="1"/>
</dbReference>
<dbReference type="GeneID" id="80867142"/>
<gene>
    <name evidence="9" type="ORF">T069G_05244</name>
</gene>
<keyword evidence="6" id="KW-0804">Transcription</keyword>
<keyword evidence="3" id="KW-0862">Zinc</keyword>
<dbReference type="Pfam" id="PF00172">
    <property type="entry name" value="Zn_clus"/>
    <property type="match status" value="1"/>
</dbReference>
<dbReference type="AlphaFoldDB" id="A0A9W9E9P9"/>
<evidence type="ECO:0000256" key="1">
    <source>
        <dbReference type="ARBA" id="ARBA00004123"/>
    </source>
</evidence>
<dbReference type="Proteomes" id="UP001140511">
    <property type="component" value="Unassembled WGS sequence"/>
</dbReference>
<evidence type="ECO:0000313" key="9">
    <source>
        <dbReference type="EMBL" id="KAJ4860256.1"/>
    </source>
</evidence>
<dbReference type="PROSITE" id="PS50048">
    <property type="entry name" value="ZN2_CY6_FUNGAL_2"/>
    <property type="match status" value="1"/>
</dbReference>
<dbReference type="InterPro" id="IPR036864">
    <property type="entry name" value="Zn2-C6_fun-type_DNA-bd_sf"/>
</dbReference>
<comment type="caution">
    <text evidence="9">The sequence shown here is derived from an EMBL/GenBank/DDBJ whole genome shotgun (WGS) entry which is preliminary data.</text>
</comment>
<dbReference type="InterPro" id="IPR001138">
    <property type="entry name" value="Zn2Cys6_DnaBD"/>
</dbReference>
<keyword evidence="10" id="KW-1185">Reference proteome</keyword>
<evidence type="ECO:0000259" key="8">
    <source>
        <dbReference type="PROSITE" id="PS50048"/>
    </source>
</evidence>
<dbReference type="SUPFAM" id="SSF57701">
    <property type="entry name" value="Zn2/Cys6 DNA-binding domain"/>
    <property type="match status" value="1"/>
</dbReference>
<dbReference type="SMART" id="SM00066">
    <property type="entry name" value="GAL4"/>
    <property type="match status" value="1"/>
</dbReference>
<dbReference type="CDD" id="cd12148">
    <property type="entry name" value="fungal_TF_MHR"/>
    <property type="match status" value="1"/>
</dbReference>
<feature type="domain" description="Zn(2)-C6 fungal-type" evidence="8">
    <location>
        <begin position="11"/>
        <end position="41"/>
    </location>
</feature>
<dbReference type="InterPro" id="IPR052202">
    <property type="entry name" value="Yeast_MetPath_Reg"/>
</dbReference>
<dbReference type="GO" id="GO:0005634">
    <property type="term" value="C:nucleus"/>
    <property type="evidence" value="ECO:0007669"/>
    <property type="project" value="UniProtKB-SubCell"/>
</dbReference>
<evidence type="ECO:0000256" key="3">
    <source>
        <dbReference type="ARBA" id="ARBA00022833"/>
    </source>
</evidence>
<evidence type="ECO:0000256" key="7">
    <source>
        <dbReference type="ARBA" id="ARBA00023242"/>
    </source>
</evidence>
<keyword evidence="7" id="KW-0539">Nucleus</keyword>
<keyword evidence="4" id="KW-0805">Transcription regulation</keyword>
<dbReference type="Pfam" id="PF04082">
    <property type="entry name" value="Fungal_trans"/>
    <property type="match status" value="1"/>
</dbReference>
<dbReference type="Gene3D" id="4.10.240.10">
    <property type="entry name" value="Zn(2)-C6 fungal-type DNA-binding domain"/>
    <property type="match status" value="1"/>
</dbReference>
<accession>A0A9W9E9P9</accession>
<dbReference type="GO" id="GO:0043565">
    <property type="term" value="F:sequence-specific DNA binding"/>
    <property type="evidence" value="ECO:0007669"/>
    <property type="project" value="TreeGrafter"/>
</dbReference>
<evidence type="ECO:0000256" key="6">
    <source>
        <dbReference type="ARBA" id="ARBA00023163"/>
    </source>
</evidence>
<sequence>MPRQITNFSGACARCRAKKLKCDKDARVCSNCNRAKTPCIEIDPVSGEHYERGYIEDLKARAAYLRAAYLEAQGNRPYAQAVRTNDSTPLELQGHGISPNVRSIAGSSSKATGTPKFTDGSIFSLGHLVAAALSMHFSQGTGFQAGSLLQPQTDGIEISLSDEDNLPPLSEACDLTDAYFEIGFHRVSPFMSKSRAYEQIERLRPSSSKSPIHYYASAMQYAEEVLSLTDGETQIQNTLLLLVFAHQHATGIGSRWKLARQAMRTCIQLGYHRAPSKPLDAVTEQRRRRLFWCCYVQERFAACGLGRPIAIADHDITVQVDDLEKGLDTSIPNGSEVAVLIRQSQLRRISTKVREQLYARRTNDSFQAKAEAATLLYAELEQWRLLHEETSTISHSPCIFLTKEYMEVNFHREKLFIFSTLVVPTGQEAHLFKPDVTYLRHCLDPAVQIIFLYQTLLAKGVKTTLWTWIQDILRSGFMILYCGIHTSNILSSQNETAASSIATNQIPEPQSIIKALDDCRQMLKDISLKFTAVTPHWVAFDRLSCDVRKLIENSSSPGAILGGQGGGSNDMSVNQTMNQGLWDVPMDMSYWDDLLDGDVNMNEVFGFDMNTFA</sequence>
<evidence type="ECO:0000256" key="2">
    <source>
        <dbReference type="ARBA" id="ARBA00022723"/>
    </source>
</evidence>
<proteinExistence type="predicted"/>
<evidence type="ECO:0000313" key="10">
    <source>
        <dbReference type="Proteomes" id="UP001140511"/>
    </source>
</evidence>
<protein>
    <submittedName>
        <fullName evidence="9">Fungal specific transcription factor domain-containing protein</fullName>
    </submittedName>
</protein>
<evidence type="ECO:0000256" key="4">
    <source>
        <dbReference type="ARBA" id="ARBA00023015"/>
    </source>
</evidence>
<keyword evidence="5" id="KW-0238">DNA-binding</keyword>
<dbReference type="GO" id="GO:0008270">
    <property type="term" value="F:zinc ion binding"/>
    <property type="evidence" value="ECO:0007669"/>
    <property type="project" value="InterPro"/>
</dbReference>
<dbReference type="EMBL" id="JAOPEN010000003">
    <property type="protein sequence ID" value="KAJ4860256.1"/>
    <property type="molecule type" value="Genomic_DNA"/>
</dbReference>